<feature type="domain" description="Clp1 C-terminal" evidence="10">
    <location>
        <begin position="380"/>
        <end position="501"/>
    </location>
</feature>
<feature type="domain" description="Clp1 N-terminal" evidence="11">
    <location>
        <begin position="12"/>
        <end position="107"/>
    </location>
</feature>
<evidence type="ECO:0000256" key="1">
    <source>
        <dbReference type="ARBA" id="ARBA00004123"/>
    </source>
</evidence>
<dbReference type="EMBL" id="LNZH02000216">
    <property type="protein sequence ID" value="OCB84142.1"/>
    <property type="molecule type" value="Genomic_DNA"/>
</dbReference>
<feature type="binding site" evidence="8">
    <location>
        <position position="57"/>
    </location>
    <ligand>
        <name>ATP</name>
        <dbReference type="ChEBI" id="CHEBI:30616"/>
    </ligand>
</feature>
<dbReference type="GO" id="GO:0005524">
    <property type="term" value="F:ATP binding"/>
    <property type="evidence" value="ECO:0007669"/>
    <property type="project" value="UniProtKB-UniRule"/>
</dbReference>
<dbReference type="Gene3D" id="2.40.30.330">
    <property type="entry name" value="Pre-mRNA cleavage complex subunit Clp1, C-terminal domain"/>
    <property type="match status" value="1"/>
</dbReference>
<dbReference type="PANTHER" id="PTHR12755">
    <property type="entry name" value="CLEAVAGE/POLYADENYLATION FACTOR IA SUBUNIT CLP1P"/>
    <property type="match status" value="1"/>
</dbReference>
<evidence type="ECO:0000256" key="3">
    <source>
        <dbReference type="ARBA" id="ARBA00019824"/>
    </source>
</evidence>
<dbReference type="InterPro" id="IPR032319">
    <property type="entry name" value="CLP1_P"/>
</dbReference>
<comment type="function">
    <text evidence="8">Required for endonucleolytic cleavage during polyadenylation-dependent pre-mRNA 3'-end formation.</text>
</comment>
<feature type="compositionally biased region" description="Polar residues" evidence="9">
    <location>
        <begin position="359"/>
        <end position="377"/>
    </location>
</feature>
<dbReference type="Pfam" id="PF06807">
    <property type="entry name" value="Clp1"/>
    <property type="match status" value="1"/>
</dbReference>
<dbReference type="HAMAP" id="MF_03035">
    <property type="entry name" value="Clp1"/>
    <property type="match status" value="1"/>
</dbReference>
<dbReference type="PANTHER" id="PTHR12755:SF6">
    <property type="entry name" value="POLYRIBONUCLEOTIDE 5'-HYDROXYL-KINASE CLP1"/>
    <property type="match status" value="1"/>
</dbReference>
<evidence type="ECO:0000256" key="9">
    <source>
        <dbReference type="SAM" id="MobiDB-lite"/>
    </source>
</evidence>
<dbReference type="GO" id="GO:0005849">
    <property type="term" value="C:mRNA cleavage factor complex"/>
    <property type="evidence" value="ECO:0007669"/>
    <property type="project" value="UniProtKB-UniRule"/>
</dbReference>
<evidence type="ECO:0000256" key="4">
    <source>
        <dbReference type="ARBA" id="ARBA00022664"/>
    </source>
</evidence>
<evidence type="ECO:0000256" key="5">
    <source>
        <dbReference type="ARBA" id="ARBA00022741"/>
    </source>
</evidence>
<name>A0A9Q5HQV8_SANBA</name>
<dbReference type="GO" id="GO:0031124">
    <property type="term" value="P:mRNA 3'-end processing"/>
    <property type="evidence" value="ECO:0007669"/>
    <property type="project" value="UniProtKB-UniRule"/>
</dbReference>
<dbReference type="Pfam" id="PF16575">
    <property type="entry name" value="CLP1_P"/>
    <property type="match status" value="1"/>
</dbReference>
<dbReference type="Gene3D" id="3.40.50.300">
    <property type="entry name" value="P-loop containing nucleotide triphosphate hydrolases"/>
    <property type="match status" value="1"/>
</dbReference>
<feature type="domain" description="Clp1 P-loop" evidence="12">
    <location>
        <begin position="137"/>
        <end position="349"/>
    </location>
</feature>
<dbReference type="FunFam" id="2.60.120.1030:FF:000001">
    <property type="entry name" value="Protein CLP1 homolog 5"/>
    <property type="match status" value="1"/>
</dbReference>
<keyword evidence="4 8" id="KW-0507">mRNA processing</keyword>
<sequence>MTSDEQTKTWVLEPETEYRFELDPDTTLAIKLIKGQAEVFGAELAEGVVYLFGLECKAAVYTWQGCTLEICRTHSAGRRPSTEYISDETPMAAYMNMHLALEQMRVRSLSLAQNSPIPIPKGSSGAPPGPPHVLVIGPENAGKTTACKIIANYAVRAGQDWAPMFVNVDPGEGGWTLPGTVSACPITTPIPTQTPANPLGSTATSAPTALASSALVPLVYWYGHAEVRQNPLLLDRLIRNLGENVTSRHDNDPLGKSSGIIVDTPSSFATGSTGPASEKKFALIQTCIDAFHINVIVVVGHEKLNVEMQRMFGSKLSVIKLPKSGGVVDLDISYRERVHRYQIHNYMYGTHISPPPGLVQQQGAPGSTTEESEFNTDSRLSPLSTTINFNDLTIYRIGGGAIAPSSALPIGAQRIVSELQPVPVDPAQKGSGLLNSVLALLAPLNPDDNERYDEEVLDLSVVAFFVVTAVDVRARKMTVLKPSPGSIAGRIALMGSFEWQDQ</sequence>
<evidence type="ECO:0000256" key="7">
    <source>
        <dbReference type="ARBA" id="ARBA00023242"/>
    </source>
</evidence>
<dbReference type="InterPro" id="IPR038239">
    <property type="entry name" value="Clp1_N_sf"/>
</dbReference>
<dbReference type="InterPro" id="IPR045116">
    <property type="entry name" value="Clp1/Grc3"/>
</dbReference>
<dbReference type="SUPFAM" id="SSF52540">
    <property type="entry name" value="P-loop containing nucleoside triphosphate hydrolases"/>
    <property type="match status" value="1"/>
</dbReference>
<comment type="subunit">
    <text evidence="8">Component of a pre-mRNA cleavage factor complex. Interacts directly with PCF11.</text>
</comment>
<reference evidence="13" key="1">
    <citation type="submission" date="2016-06" db="EMBL/GenBank/DDBJ databases">
        <title>Draft Genome sequence of the fungus Inonotus baumii.</title>
        <authorList>
            <person name="Zhu H."/>
            <person name="Lin W."/>
        </authorList>
    </citation>
    <scope>NUCLEOTIDE SEQUENCE</scope>
    <source>
        <strain evidence="13">821</strain>
    </source>
</reference>
<keyword evidence="14" id="KW-1185">Reference proteome</keyword>
<comment type="similarity">
    <text evidence="8">Belongs to the Clp1 family. Clp1 subfamily.</text>
</comment>
<comment type="caution">
    <text evidence="13">The sequence shown here is derived from an EMBL/GenBank/DDBJ whole genome shotgun (WGS) entry which is preliminary data.</text>
</comment>
<dbReference type="GO" id="GO:0051731">
    <property type="term" value="F:polynucleotide 5'-hydroxyl-kinase activity"/>
    <property type="evidence" value="ECO:0007669"/>
    <property type="project" value="InterPro"/>
</dbReference>
<comment type="subcellular location">
    <subcellularLocation>
        <location evidence="1 8">Nucleus</location>
    </subcellularLocation>
</comment>
<keyword evidence="6 8" id="KW-0067">ATP-binding</keyword>
<dbReference type="OrthoDB" id="258143at2759"/>
<keyword evidence="5 8" id="KW-0547">Nucleotide-binding</keyword>
<dbReference type="GO" id="GO:0006388">
    <property type="term" value="P:tRNA splicing, via endonucleolytic cleavage and ligation"/>
    <property type="evidence" value="ECO:0007669"/>
    <property type="project" value="TreeGrafter"/>
</dbReference>
<protein>
    <recommendedName>
        <fullName evidence="3">Polynucleotide 5'-hydroxyl-kinase GRC3</fullName>
    </recommendedName>
    <alternativeName>
        <fullName evidence="2">Polynucleotide 5'-hydroxyl-kinase grc3</fullName>
    </alternativeName>
</protein>
<dbReference type="Pfam" id="PF16573">
    <property type="entry name" value="CLP1_N"/>
    <property type="match status" value="1"/>
</dbReference>
<evidence type="ECO:0000256" key="8">
    <source>
        <dbReference type="HAMAP-Rule" id="MF_03035"/>
    </source>
</evidence>
<dbReference type="Gene3D" id="2.60.120.1030">
    <property type="entry name" value="Clp1, DNA binding domain"/>
    <property type="match status" value="1"/>
</dbReference>
<dbReference type="InterPro" id="IPR028606">
    <property type="entry name" value="Clp1"/>
</dbReference>
<evidence type="ECO:0000313" key="14">
    <source>
        <dbReference type="Proteomes" id="UP000757232"/>
    </source>
</evidence>
<evidence type="ECO:0000259" key="11">
    <source>
        <dbReference type="Pfam" id="PF16573"/>
    </source>
</evidence>
<dbReference type="InterPro" id="IPR038238">
    <property type="entry name" value="Clp1_C_sf"/>
</dbReference>
<evidence type="ECO:0000256" key="6">
    <source>
        <dbReference type="ARBA" id="ARBA00022840"/>
    </source>
</evidence>
<evidence type="ECO:0000256" key="2">
    <source>
        <dbReference type="ARBA" id="ARBA00018706"/>
    </source>
</evidence>
<evidence type="ECO:0000313" key="13">
    <source>
        <dbReference type="EMBL" id="OCB84142.1"/>
    </source>
</evidence>
<proteinExistence type="inferred from homology"/>
<keyword evidence="7 8" id="KW-0539">Nucleus</keyword>
<feature type="region of interest" description="Disordered" evidence="9">
    <location>
        <begin position="353"/>
        <end position="377"/>
    </location>
</feature>
<accession>A0A9Q5HQV8</accession>
<dbReference type="Proteomes" id="UP000757232">
    <property type="component" value="Unassembled WGS sequence"/>
</dbReference>
<dbReference type="AlphaFoldDB" id="A0A9Q5HQV8"/>
<organism evidence="13 14">
    <name type="scientific">Sanghuangporus baumii</name>
    <name type="common">Phellinus baumii</name>
    <dbReference type="NCBI Taxonomy" id="108892"/>
    <lineage>
        <taxon>Eukaryota</taxon>
        <taxon>Fungi</taxon>
        <taxon>Dikarya</taxon>
        <taxon>Basidiomycota</taxon>
        <taxon>Agaricomycotina</taxon>
        <taxon>Agaricomycetes</taxon>
        <taxon>Hymenochaetales</taxon>
        <taxon>Hymenochaetaceae</taxon>
        <taxon>Sanghuangporus</taxon>
    </lineage>
</organism>
<dbReference type="InterPro" id="IPR010655">
    <property type="entry name" value="Clp1_C"/>
</dbReference>
<evidence type="ECO:0000259" key="10">
    <source>
        <dbReference type="Pfam" id="PF06807"/>
    </source>
</evidence>
<dbReference type="InterPro" id="IPR027417">
    <property type="entry name" value="P-loop_NTPase"/>
</dbReference>
<dbReference type="InterPro" id="IPR032324">
    <property type="entry name" value="Clp1_N"/>
</dbReference>
<gene>
    <name evidence="8" type="primary">CLP1</name>
    <name evidence="13" type="ORF">A7U60_g8818</name>
</gene>
<feature type="binding site" evidence="8">
    <location>
        <position position="17"/>
    </location>
    <ligand>
        <name>ATP</name>
        <dbReference type="ChEBI" id="CHEBI:30616"/>
    </ligand>
</feature>
<feature type="binding site" evidence="8">
    <location>
        <begin position="140"/>
        <end position="145"/>
    </location>
    <ligand>
        <name>ATP</name>
        <dbReference type="ChEBI" id="CHEBI:30616"/>
    </ligand>
</feature>
<evidence type="ECO:0000259" key="12">
    <source>
        <dbReference type="Pfam" id="PF16575"/>
    </source>
</evidence>